<evidence type="ECO:0008006" key="4">
    <source>
        <dbReference type="Google" id="ProtNLM"/>
    </source>
</evidence>
<evidence type="ECO:0000259" key="1">
    <source>
        <dbReference type="Pfam" id="PF01926"/>
    </source>
</evidence>
<dbReference type="PANTHER" id="PTHR45759">
    <property type="entry name" value="NUCLEOLAR GTP-BINDING PROTEIN 1"/>
    <property type="match status" value="1"/>
</dbReference>
<evidence type="ECO:0000259" key="2">
    <source>
        <dbReference type="Pfam" id="PF17835"/>
    </source>
</evidence>
<dbReference type="EMBL" id="BARS01058789">
    <property type="protein sequence ID" value="GAG41947.1"/>
    <property type="molecule type" value="Genomic_DNA"/>
</dbReference>
<gene>
    <name evidence="3" type="ORF">S01H1_85539</name>
</gene>
<feature type="non-terminal residue" evidence="3">
    <location>
        <position position="1"/>
    </location>
</feature>
<dbReference type="GO" id="GO:0005525">
    <property type="term" value="F:GTP binding"/>
    <property type="evidence" value="ECO:0007669"/>
    <property type="project" value="InterPro"/>
</dbReference>
<dbReference type="Pfam" id="PF17835">
    <property type="entry name" value="NOG1_N"/>
    <property type="match status" value="1"/>
</dbReference>
<feature type="domain" description="NOG1 N-terminal helical" evidence="2">
    <location>
        <begin position="2"/>
        <end position="56"/>
    </location>
</feature>
<feature type="domain" description="G" evidence="1">
    <location>
        <begin position="61"/>
        <end position="82"/>
    </location>
</feature>
<dbReference type="InterPro" id="IPR041623">
    <property type="entry name" value="NOG1_N"/>
</dbReference>
<dbReference type="SUPFAM" id="SSF52540">
    <property type="entry name" value="P-loop containing nucleoside triphosphate hydrolases"/>
    <property type="match status" value="1"/>
</dbReference>
<protein>
    <recommendedName>
        <fullName evidence="4">OBG-type G domain-containing protein</fullName>
    </recommendedName>
</protein>
<accession>X0Y3Q2</accession>
<organism evidence="3">
    <name type="scientific">marine sediment metagenome</name>
    <dbReference type="NCBI Taxonomy" id="412755"/>
    <lineage>
        <taxon>unclassified sequences</taxon>
        <taxon>metagenomes</taxon>
        <taxon>ecological metagenomes</taxon>
    </lineage>
</organism>
<dbReference type="Gene3D" id="1.20.120.1190">
    <property type="match status" value="1"/>
</dbReference>
<name>X0Y3Q2_9ZZZZ</name>
<evidence type="ECO:0000313" key="3">
    <source>
        <dbReference type="EMBL" id="GAG41947.1"/>
    </source>
</evidence>
<reference evidence="3" key="1">
    <citation type="journal article" date="2014" name="Front. Microbiol.">
        <title>High frequency of phylogenetically diverse reductive dehalogenase-homologous genes in deep subseafloor sedimentary metagenomes.</title>
        <authorList>
            <person name="Kawai M."/>
            <person name="Futagami T."/>
            <person name="Toyoda A."/>
            <person name="Takaki Y."/>
            <person name="Nishi S."/>
            <person name="Hori S."/>
            <person name="Arai W."/>
            <person name="Tsubouchi T."/>
            <person name="Morono Y."/>
            <person name="Uchiyama I."/>
            <person name="Ito T."/>
            <person name="Fujiyama A."/>
            <person name="Inagaki F."/>
            <person name="Takami H."/>
        </authorList>
    </citation>
    <scope>NUCLEOTIDE SEQUENCE</scope>
    <source>
        <strain evidence="3">Expedition CK06-06</strain>
    </source>
</reference>
<dbReference type="InterPro" id="IPR027417">
    <property type="entry name" value="P-loop_NTPase"/>
</dbReference>
<feature type="non-terminal residue" evidence="3">
    <location>
        <position position="83"/>
    </location>
</feature>
<comment type="caution">
    <text evidence="3">The sequence shown here is derived from an EMBL/GenBank/DDBJ whole genome shotgun (WGS) entry which is preliminary data.</text>
</comment>
<dbReference type="InterPro" id="IPR006073">
    <property type="entry name" value="GTP-bd"/>
</dbReference>
<sequence>LHKNYVRMISKSRDAQKIKRLKNEFYGRVSSVLKQIDKNLFFLEESRKVMKKYPDIKEVPTVVIFGFPNVGKTTLLNKLTGAK</sequence>
<proteinExistence type="predicted"/>
<dbReference type="Pfam" id="PF01926">
    <property type="entry name" value="MMR_HSR1"/>
    <property type="match status" value="1"/>
</dbReference>
<dbReference type="AlphaFoldDB" id="X0Y3Q2"/>
<dbReference type="Gene3D" id="3.40.50.300">
    <property type="entry name" value="P-loop containing nucleotide triphosphate hydrolases"/>
    <property type="match status" value="1"/>
</dbReference>